<organism evidence="2 3">
    <name type="scientific">Pseudopithomyces chartarum</name>
    <dbReference type="NCBI Taxonomy" id="1892770"/>
    <lineage>
        <taxon>Eukaryota</taxon>
        <taxon>Fungi</taxon>
        <taxon>Dikarya</taxon>
        <taxon>Ascomycota</taxon>
        <taxon>Pezizomycotina</taxon>
        <taxon>Dothideomycetes</taxon>
        <taxon>Pleosporomycetidae</taxon>
        <taxon>Pleosporales</taxon>
        <taxon>Massarineae</taxon>
        <taxon>Didymosphaeriaceae</taxon>
        <taxon>Pseudopithomyces</taxon>
    </lineage>
</organism>
<dbReference type="AlphaFoldDB" id="A0AAN6LPE1"/>
<name>A0AAN6LPE1_9PLEO</name>
<dbReference type="Proteomes" id="UP001280581">
    <property type="component" value="Unassembled WGS sequence"/>
</dbReference>
<reference evidence="2 3" key="1">
    <citation type="submission" date="2021-02" db="EMBL/GenBank/DDBJ databases">
        <title>Genome assembly of Pseudopithomyces chartarum.</title>
        <authorList>
            <person name="Jauregui R."/>
            <person name="Singh J."/>
            <person name="Voisey C."/>
        </authorList>
    </citation>
    <scope>NUCLEOTIDE SEQUENCE [LARGE SCALE GENOMIC DNA]</scope>
    <source>
        <strain evidence="2 3">AGR01</strain>
    </source>
</reference>
<proteinExistence type="predicted"/>
<evidence type="ECO:0000256" key="1">
    <source>
        <dbReference type="SAM" id="MobiDB-lite"/>
    </source>
</evidence>
<protein>
    <submittedName>
        <fullName evidence="2">Uncharacterized protein</fullName>
    </submittedName>
</protein>
<gene>
    <name evidence="2" type="ORF">GRF29_164g1288241</name>
</gene>
<evidence type="ECO:0000313" key="3">
    <source>
        <dbReference type="Proteomes" id="UP001280581"/>
    </source>
</evidence>
<feature type="region of interest" description="Disordered" evidence="1">
    <location>
        <begin position="91"/>
        <end position="123"/>
    </location>
</feature>
<dbReference type="EMBL" id="WVTA01000015">
    <property type="protein sequence ID" value="KAK3201978.1"/>
    <property type="molecule type" value="Genomic_DNA"/>
</dbReference>
<sequence>MSLLAHFRLPHQDPPHLFCSTDNYLVLATLNAHIHILDLKCHHIDPHPPPCTHHKTLIVNKTQALDSHAHLLAHGDVNSVITIWDMPTAYDPPHHNRSQTQTPPSSNIPPPAHIPHPDLDPRPEIHLLGRFNGEIHKRCGRPRSGYILSLALRWDFRDGESGRDGARVGDRDGGEYVRI</sequence>
<accession>A0AAN6LPE1</accession>
<evidence type="ECO:0000313" key="2">
    <source>
        <dbReference type="EMBL" id="KAK3201978.1"/>
    </source>
</evidence>
<keyword evidence="3" id="KW-1185">Reference proteome</keyword>
<comment type="caution">
    <text evidence="2">The sequence shown here is derived from an EMBL/GenBank/DDBJ whole genome shotgun (WGS) entry which is preliminary data.</text>
</comment>